<gene>
    <name evidence="1" type="ORF">F5050DRAFT_168317</name>
</gene>
<dbReference type="Proteomes" id="UP001163828">
    <property type="component" value="Unassembled WGS sequence"/>
</dbReference>
<reference evidence="1" key="1">
    <citation type="submission" date="2022-08" db="EMBL/GenBank/DDBJ databases">
        <authorList>
            <consortium name="DOE Joint Genome Institute"/>
            <person name="Min B."/>
            <person name="Riley R."/>
            <person name="Sierra-Patev S."/>
            <person name="Naranjo-Ortiz M."/>
            <person name="Looney B."/>
            <person name="Konkel Z."/>
            <person name="Slot J.C."/>
            <person name="Sakamoto Y."/>
            <person name="Steenwyk J.L."/>
            <person name="Rokas A."/>
            <person name="Carro J."/>
            <person name="Camarero S."/>
            <person name="Ferreira P."/>
            <person name="Molpeceres G."/>
            <person name="Ruiz-Duenas F.J."/>
            <person name="Serrano A."/>
            <person name="Henrissat B."/>
            <person name="Drula E."/>
            <person name="Hughes K.W."/>
            <person name="Mata J.L."/>
            <person name="Ishikawa N.K."/>
            <person name="Vargas-Isla R."/>
            <person name="Ushijima S."/>
            <person name="Smith C.A."/>
            <person name="Ahrendt S."/>
            <person name="Andreopoulos W."/>
            <person name="He G."/>
            <person name="Labutti K."/>
            <person name="Lipzen A."/>
            <person name="Ng V."/>
            <person name="Sandor L."/>
            <person name="Barry K."/>
            <person name="Martinez A.T."/>
            <person name="Xiao Y."/>
            <person name="Gibbons J.G."/>
            <person name="Terashima K."/>
            <person name="Hibbett D.S."/>
            <person name="Grigoriev I.V."/>
        </authorList>
    </citation>
    <scope>NUCLEOTIDE SEQUENCE</scope>
    <source>
        <strain evidence="1">TFB10827</strain>
    </source>
</reference>
<keyword evidence="2" id="KW-1185">Reference proteome</keyword>
<dbReference type="Gene3D" id="3.80.10.10">
    <property type="entry name" value="Ribonuclease Inhibitor"/>
    <property type="match status" value="1"/>
</dbReference>
<evidence type="ECO:0000313" key="2">
    <source>
        <dbReference type="Proteomes" id="UP001163828"/>
    </source>
</evidence>
<sequence length="511" mass="57656">MKSRMVRARKKELLPLFTFHIIAHDMLNTDLISLICEELEPGTSRASHHMLRTRDDINCRKGLLSLALTSKAFLEPALNVLWRQITSVEPLLSVLPDTMILNGKKMIVEQIAPSSWDRLHYYARKVREFEQQDPSNVHESVYAILGQSKPIFPNLVELRAGLQISTNSLIFFLTSSISNVSIPWLTRMPSNDLDLGPSLALLASKNPGLKFLSISSAAVSGISSSLRCFRNLRTLVLGRLPQYEPDYVQILASLDDLTSLTLTLPRDDILEYGSIQNGFPSLERLSIVGFTSNLRKFLKVVSPSILQDLSLEWVESPVLVADAFSVTNTLRRFPSLQKLKIERATSLFADDLDRSDYWALFTPLLQLNQLQSLTYSSPLILTDELTARIASSWPHIVSLYFNAVVWLEVPPVSSLAHFVRGCRNLRYLRYPIQVDVPTGTAPPEPTLFMHPLWFFHCSKNDDVSDPPSLALALHQLFPDLKSVTGDGDGWDEVEAILKSYHFILAQDRRFN</sequence>
<accession>A0ABQ8QCD9</accession>
<dbReference type="InterPro" id="IPR032675">
    <property type="entry name" value="LRR_dom_sf"/>
</dbReference>
<evidence type="ECO:0008006" key="3">
    <source>
        <dbReference type="Google" id="ProtNLM"/>
    </source>
</evidence>
<organism evidence="1 2">
    <name type="scientific">Lentinula boryana</name>
    <dbReference type="NCBI Taxonomy" id="40481"/>
    <lineage>
        <taxon>Eukaryota</taxon>
        <taxon>Fungi</taxon>
        <taxon>Dikarya</taxon>
        <taxon>Basidiomycota</taxon>
        <taxon>Agaricomycotina</taxon>
        <taxon>Agaricomycetes</taxon>
        <taxon>Agaricomycetidae</taxon>
        <taxon>Agaricales</taxon>
        <taxon>Marasmiineae</taxon>
        <taxon>Omphalotaceae</taxon>
        <taxon>Lentinula</taxon>
    </lineage>
</organism>
<evidence type="ECO:0000313" key="1">
    <source>
        <dbReference type="EMBL" id="KAJ3996158.1"/>
    </source>
</evidence>
<protein>
    <recommendedName>
        <fullName evidence="3">F-box domain-containing protein</fullName>
    </recommendedName>
</protein>
<proteinExistence type="predicted"/>
<dbReference type="SUPFAM" id="SSF52047">
    <property type="entry name" value="RNI-like"/>
    <property type="match status" value="1"/>
</dbReference>
<comment type="caution">
    <text evidence="1">The sequence shown here is derived from an EMBL/GenBank/DDBJ whole genome shotgun (WGS) entry which is preliminary data.</text>
</comment>
<name>A0ABQ8QCD9_9AGAR</name>
<dbReference type="EMBL" id="MU790624">
    <property type="protein sequence ID" value="KAJ3996158.1"/>
    <property type="molecule type" value="Genomic_DNA"/>
</dbReference>